<dbReference type="RefSeq" id="WP_226585691.1">
    <property type="nucleotide sequence ID" value="NZ_BLAY01000079.1"/>
</dbReference>
<dbReference type="Proteomes" id="UP001050975">
    <property type="component" value="Unassembled WGS sequence"/>
</dbReference>
<reference evidence="1" key="1">
    <citation type="submission" date="2019-10" db="EMBL/GenBank/DDBJ databases">
        <title>Draft genome sequece of Microseira wollei NIES-4236.</title>
        <authorList>
            <person name="Yamaguchi H."/>
            <person name="Suzuki S."/>
            <person name="Kawachi M."/>
        </authorList>
    </citation>
    <scope>NUCLEOTIDE SEQUENCE</scope>
    <source>
        <strain evidence="1">NIES-4236</strain>
    </source>
</reference>
<dbReference type="SUPFAM" id="SSF51126">
    <property type="entry name" value="Pectin lyase-like"/>
    <property type="match status" value="2"/>
</dbReference>
<proteinExistence type="predicted"/>
<gene>
    <name evidence="1" type="ORF">MiSe_47460</name>
</gene>
<dbReference type="AlphaFoldDB" id="A0AAV3XES3"/>
<keyword evidence="2" id="KW-1185">Reference proteome</keyword>
<dbReference type="Gene3D" id="2.160.20.10">
    <property type="entry name" value="Single-stranded right-handed beta-helix, Pectin lyase-like"/>
    <property type="match status" value="2"/>
</dbReference>
<evidence type="ECO:0000313" key="1">
    <source>
        <dbReference type="EMBL" id="GET39973.1"/>
    </source>
</evidence>
<protein>
    <submittedName>
        <fullName evidence="1">Hemagglutination activity domain protein</fullName>
    </submittedName>
</protein>
<comment type="caution">
    <text evidence="1">The sequence shown here is derived from an EMBL/GenBank/DDBJ whole genome shotgun (WGS) entry which is preliminary data.</text>
</comment>
<dbReference type="EMBL" id="BLAY01000079">
    <property type="protein sequence ID" value="GET39973.1"/>
    <property type="molecule type" value="Genomic_DNA"/>
</dbReference>
<dbReference type="InterPro" id="IPR012334">
    <property type="entry name" value="Pectin_lyas_fold"/>
</dbReference>
<dbReference type="InterPro" id="IPR011050">
    <property type="entry name" value="Pectin_lyase_fold/virulence"/>
</dbReference>
<organism evidence="1 2">
    <name type="scientific">Microseira wollei NIES-4236</name>
    <dbReference type="NCBI Taxonomy" id="2530354"/>
    <lineage>
        <taxon>Bacteria</taxon>
        <taxon>Bacillati</taxon>
        <taxon>Cyanobacteriota</taxon>
        <taxon>Cyanophyceae</taxon>
        <taxon>Oscillatoriophycideae</taxon>
        <taxon>Aerosakkonematales</taxon>
        <taxon>Aerosakkonemataceae</taxon>
        <taxon>Microseira</taxon>
    </lineage>
</organism>
<sequence>MRQLLGSGQGGNIDIKARSLSVTNGAFLGTSTVGKGDAGDITIQTEDKVSFDGLVFINDIPAVSGAFTEVERSSGLAEELVGTGKGGDIRITVTAGSLSLTNGAQLATATAGKIGERGSADAGNIDIDVSDTLLVSDGSVLRSNTTGEGRAGRITIQAEKGVNIFGVGMTELPRIGATNGVSSGLYTTTEADAIGQGGEIKVTTNTFRLADAAVLSARTRSSFRGGDITVNANNLELTGGGQILATTFSSGDAGSINLNVDDNITIAGSDPSFSQRIETFGQQIVANDSSASGLFVRSQLNMQAQKPGNAGQINVTVPSLNLENQGIISAATASGQGGNINLQVQDILVLRRGSQITTTAGTAQAGGDGGNITINTDVLVGLNNSDITANAFGGLGGKIEITAQGIFGIQQRTREELQTQLGIDDPVKLDPTQLSSSDITAISQTNPALNGQIIFNTPDVDPSSGLIELPQTIVDPDALIAQNPCTLGRGSEFIVTGRGGLPPSPGEALSSRTVRVSLVEPTQPSTTGSNIDMTVRSPRSASLPIVPAQGWILNEKGQVVFTAYDPTGTASNRMRQNPPTCPAR</sequence>
<evidence type="ECO:0000313" key="2">
    <source>
        <dbReference type="Proteomes" id="UP001050975"/>
    </source>
</evidence>
<name>A0AAV3XES3_9CYAN</name>
<accession>A0AAV3XES3</accession>